<protein>
    <submittedName>
        <fullName evidence="7">ABC transporter ATP-binding protein</fullName>
    </submittedName>
</protein>
<feature type="compositionally biased region" description="Basic and acidic residues" evidence="5">
    <location>
        <begin position="401"/>
        <end position="418"/>
    </location>
</feature>
<evidence type="ECO:0000256" key="2">
    <source>
        <dbReference type="ARBA" id="ARBA00022448"/>
    </source>
</evidence>
<evidence type="ECO:0000313" key="7">
    <source>
        <dbReference type="EMBL" id="QSW98026.1"/>
    </source>
</evidence>
<dbReference type="Pfam" id="PF08352">
    <property type="entry name" value="oligo_HPY"/>
    <property type="match status" value="1"/>
</dbReference>
<keyword evidence="3" id="KW-0547">Nucleotide-binding</keyword>
<evidence type="ECO:0000256" key="4">
    <source>
        <dbReference type="ARBA" id="ARBA00022840"/>
    </source>
</evidence>
<dbReference type="FunFam" id="3.40.50.300:FF:000016">
    <property type="entry name" value="Oligopeptide ABC transporter ATP-binding component"/>
    <property type="match status" value="1"/>
</dbReference>
<dbReference type="InterPro" id="IPR050319">
    <property type="entry name" value="ABC_transp_ATP-bind"/>
</dbReference>
<keyword evidence="2" id="KW-0813">Transport</keyword>
<dbReference type="GO" id="GO:0005524">
    <property type="term" value="F:ATP binding"/>
    <property type="evidence" value="ECO:0007669"/>
    <property type="project" value="UniProtKB-KW"/>
</dbReference>
<dbReference type="PANTHER" id="PTHR43776:SF7">
    <property type="entry name" value="D,D-DIPEPTIDE TRANSPORT ATP-BINDING PROTEIN DDPF-RELATED"/>
    <property type="match status" value="1"/>
</dbReference>
<accession>A0A8A2VAC3</accession>
<keyword evidence="4 7" id="KW-0067">ATP-binding</keyword>
<dbReference type="NCBIfam" id="TIGR01727">
    <property type="entry name" value="oligo_HPY"/>
    <property type="match status" value="1"/>
</dbReference>
<feature type="domain" description="ABC transporter" evidence="6">
    <location>
        <begin position="8"/>
        <end position="261"/>
    </location>
</feature>
<evidence type="ECO:0000256" key="3">
    <source>
        <dbReference type="ARBA" id="ARBA00022741"/>
    </source>
</evidence>
<dbReference type="Pfam" id="PF00005">
    <property type="entry name" value="ABC_tran"/>
    <property type="match status" value="1"/>
</dbReference>
<dbReference type="InterPro" id="IPR003593">
    <property type="entry name" value="AAA+_ATPase"/>
</dbReference>
<dbReference type="InterPro" id="IPR003439">
    <property type="entry name" value="ABC_transporter-like_ATP-bd"/>
</dbReference>
<comment type="similarity">
    <text evidence="1">Belongs to the ABC transporter superfamily.</text>
</comment>
<evidence type="ECO:0000256" key="1">
    <source>
        <dbReference type="ARBA" id="ARBA00005417"/>
    </source>
</evidence>
<dbReference type="GO" id="GO:0016887">
    <property type="term" value="F:ATP hydrolysis activity"/>
    <property type="evidence" value="ECO:0007669"/>
    <property type="project" value="InterPro"/>
</dbReference>
<dbReference type="GeneID" id="63187929"/>
<organism evidence="7 8">
    <name type="scientific">Haloterrigena alkaliphila</name>
    <dbReference type="NCBI Taxonomy" id="2816475"/>
    <lineage>
        <taxon>Archaea</taxon>
        <taxon>Methanobacteriati</taxon>
        <taxon>Methanobacteriota</taxon>
        <taxon>Stenosarchaea group</taxon>
        <taxon>Halobacteria</taxon>
        <taxon>Halobacteriales</taxon>
        <taxon>Natrialbaceae</taxon>
        <taxon>Haloterrigena</taxon>
    </lineage>
</organism>
<dbReference type="GO" id="GO:0055085">
    <property type="term" value="P:transmembrane transport"/>
    <property type="evidence" value="ECO:0007669"/>
    <property type="project" value="UniProtKB-ARBA"/>
</dbReference>
<dbReference type="SMART" id="SM00382">
    <property type="entry name" value="AAA"/>
    <property type="match status" value="1"/>
</dbReference>
<evidence type="ECO:0000259" key="6">
    <source>
        <dbReference type="PROSITE" id="PS50893"/>
    </source>
</evidence>
<dbReference type="KEGG" id="hakz:J0X25_11450"/>
<dbReference type="PROSITE" id="PS50893">
    <property type="entry name" value="ABC_TRANSPORTER_2"/>
    <property type="match status" value="1"/>
</dbReference>
<evidence type="ECO:0000256" key="5">
    <source>
        <dbReference type="SAM" id="MobiDB-lite"/>
    </source>
</evidence>
<dbReference type="CDD" id="cd03257">
    <property type="entry name" value="ABC_NikE_OppD_transporters"/>
    <property type="match status" value="1"/>
</dbReference>
<dbReference type="Gene3D" id="3.40.50.300">
    <property type="entry name" value="P-loop containing nucleotide triphosphate hydrolases"/>
    <property type="match status" value="1"/>
</dbReference>
<dbReference type="SUPFAM" id="SSF52540">
    <property type="entry name" value="P-loop containing nucleoside triphosphate hydrolases"/>
    <property type="match status" value="1"/>
</dbReference>
<evidence type="ECO:0000313" key="8">
    <source>
        <dbReference type="Proteomes" id="UP000663203"/>
    </source>
</evidence>
<sequence>MSDRDPLLRIEGLEKRYTTADGFLDRLLGTVQEVTAVDGVDLEIDEGETLGLVGESGCGKSSLARSLLRLTEPTAGSVTYRGTEVTDRSRADLRSLRTDVQYVFQDPLESLNPQLPVADIVGEPLAVHEIVPPEDREERVAELLETVGLRASHATRYPHEFSGGQRQRIGLARALAVEPEFIVLDEPVSALDVSVQAQLLNLLEDLQAEFGLTYLLIAHDLSVIEHVADRVAVMYLGDIVEIGPTEDLFAGDVHPYTAALRSAIPEPDPLWDGDRIVLEGDVPSPADPPSGCRFHTRCPIPVPPAEYDLDPETFRGVLSLRQRLADADGDTDVLAGLESVSPDPAAAEDRPAAIREAFDIPAELRDEAADDALSNALEAAAAGDVDAARERLAAAFSTPCETDRPDLETHGDGDKNGDEDADGDGHPIACHRFDDAYAEHLPDRSEPRQR</sequence>
<dbReference type="AlphaFoldDB" id="A0A8A2VAC3"/>
<dbReference type="EMBL" id="CP071462">
    <property type="protein sequence ID" value="QSW98026.1"/>
    <property type="molecule type" value="Genomic_DNA"/>
</dbReference>
<proteinExistence type="inferred from homology"/>
<gene>
    <name evidence="7" type="ORF">J0X25_11450</name>
</gene>
<keyword evidence="8" id="KW-1185">Reference proteome</keyword>
<feature type="region of interest" description="Disordered" evidence="5">
    <location>
        <begin position="396"/>
        <end position="450"/>
    </location>
</feature>
<dbReference type="PANTHER" id="PTHR43776">
    <property type="entry name" value="TRANSPORT ATP-BINDING PROTEIN"/>
    <property type="match status" value="1"/>
</dbReference>
<dbReference type="InterPro" id="IPR013563">
    <property type="entry name" value="Oligopep_ABC_C"/>
</dbReference>
<dbReference type="PROSITE" id="PS00211">
    <property type="entry name" value="ABC_TRANSPORTER_1"/>
    <property type="match status" value="1"/>
</dbReference>
<reference evidence="7 8" key="1">
    <citation type="submission" date="2021-03" db="EMBL/GenBank/DDBJ databases">
        <title>Haloterrigena longa sp. nov. and Haloterrigena limicola sp. nov., extremely halophilic archaea isolated from a salt lake.</title>
        <authorList>
            <person name="Henglin C."/>
        </authorList>
    </citation>
    <scope>NUCLEOTIDE SEQUENCE [LARGE SCALE GENOMIC DNA]</scope>
    <source>
        <strain evidence="7 8">KZCA68</strain>
    </source>
</reference>
<feature type="compositionally biased region" description="Basic and acidic residues" evidence="5">
    <location>
        <begin position="431"/>
        <end position="450"/>
    </location>
</feature>
<dbReference type="RefSeq" id="WP_207287644.1">
    <property type="nucleotide sequence ID" value="NZ_CP071462.1"/>
</dbReference>
<dbReference type="InterPro" id="IPR017871">
    <property type="entry name" value="ABC_transporter-like_CS"/>
</dbReference>
<dbReference type="Proteomes" id="UP000663203">
    <property type="component" value="Chromosome"/>
</dbReference>
<name>A0A8A2VAC3_9EURY</name>
<dbReference type="GO" id="GO:0015833">
    <property type="term" value="P:peptide transport"/>
    <property type="evidence" value="ECO:0007669"/>
    <property type="project" value="InterPro"/>
</dbReference>
<dbReference type="InterPro" id="IPR027417">
    <property type="entry name" value="P-loop_NTPase"/>
</dbReference>